<protein>
    <submittedName>
        <fullName evidence="2">Uncharacterized protein</fullName>
    </submittedName>
</protein>
<evidence type="ECO:0000313" key="1">
    <source>
        <dbReference type="Proteomes" id="UP000887580"/>
    </source>
</evidence>
<evidence type="ECO:0000313" key="2">
    <source>
        <dbReference type="WBParaSite" id="PS1159_v2.g12577.t1"/>
    </source>
</evidence>
<sequence>MYFVTQNPKNIVIIGIENYNVYGIGDKNGFLVIYQKDCFDAGEWDEFVELNVSIGTQEKCKICKETMPTAAGIINSKMWIIASGTLLESEESEQHVFSVDLETKGVTLFKVEEDEINGFVKSICMKCDTLQITFENHINGKPRFAVQPNRLRTASMVIRESHPFPQFKQFYLDIDVKNQTCYFGFFDIFLPKPIAPLKKVFVAGFNGDQFHFGLQRFTYTFVRRNKWFCPSEQTPMGGDYHSFSMSNFVIGEEMVDTEFFCDAQNELHCIVKEKNGLDSFKLSIFKPIIDMENETVSLDLVSIFEVGHDFPDIQKNLIFTTQNLIIFSSSVGIVVVINRVLTLSESAYLALQNIPIAKTKSLYERFKDLFTTSKSKDLQLKKSNSNCISMNYLRKNLGISKNVSIKHGSL</sequence>
<name>A0AC35F2S2_9BILA</name>
<proteinExistence type="predicted"/>
<organism evidence="1 2">
    <name type="scientific">Panagrolaimus sp. PS1159</name>
    <dbReference type="NCBI Taxonomy" id="55785"/>
    <lineage>
        <taxon>Eukaryota</taxon>
        <taxon>Metazoa</taxon>
        <taxon>Ecdysozoa</taxon>
        <taxon>Nematoda</taxon>
        <taxon>Chromadorea</taxon>
        <taxon>Rhabditida</taxon>
        <taxon>Tylenchina</taxon>
        <taxon>Panagrolaimomorpha</taxon>
        <taxon>Panagrolaimoidea</taxon>
        <taxon>Panagrolaimidae</taxon>
        <taxon>Panagrolaimus</taxon>
    </lineage>
</organism>
<reference evidence="2" key="1">
    <citation type="submission" date="2022-11" db="UniProtKB">
        <authorList>
            <consortium name="WormBaseParasite"/>
        </authorList>
    </citation>
    <scope>IDENTIFICATION</scope>
</reference>
<accession>A0AC35F2S2</accession>
<dbReference type="Proteomes" id="UP000887580">
    <property type="component" value="Unplaced"/>
</dbReference>
<dbReference type="WBParaSite" id="PS1159_v2.g12577.t1">
    <property type="protein sequence ID" value="PS1159_v2.g12577.t1"/>
    <property type="gene ID" value="PS1159_v2.g12577"/>
</dbReference>